<accession>A0ABD1K4C9</accession>
<evidence type="ECO:0000259" key="1">
    <source>
        <dbReference type="PROSITE" id="PS50086"/>
    </source>
</evidence>
<feature type="domain" description="Rab-GAP TBC" evidence="1">
    <location>
        <begin position="84"/>
        <end position="311"/>
    </location>
</feature>
<dbReference type="InterPro" id="IPR000195">
    <property type="entry name" value="Rab-GAP-TBC_dom"/>
</dbReference>
<dbReference type="AlphaFoldDB" id="A0ABD1K4C9"/>
<sequence>MRRRSTSSCNRTPIVKRRSSSVSFDEFGFALSKKKEQKLQHRSHEYSYPEPDAVRVKQLCELLSYWNGSSFICRSQIERFIRLGIPSSLRGRVWKCLLNLGSCRESGDFSYQACLDEIRKPLVDLGVSEYSILSALSASSQAPSSPALGFRGVEVALFHRIAQDLKKSFPTHRSLMGESPEAIEGQAKLFRVLTVYAKFNPQIGYSQGMSCIVAVLLMHLSEEEAFWALVVLFREPKYLPELFDLSSERIQHQAAVFQELLKHRKPSLSQHLEDCGLPAARYALPWFLVLFTCLPCWDSVLAIWDVIMLQGWTGVFRAALALVTLLEPSLMALTDHATMLSLLLRVPVELSKNCLLAPALWATEVHESELKCMASLALDNDGDGDPDTMTQLLSEVLRDAFLSCRLPTSCLIPPPAPRRARALA</sequence>
<comment type="caution">
    <text evidence="2">The sequence shown here is derived from an EMBL/GenBank/DDBJ whole genome shotgun (WGS) entry which is preliminary data.</text>
</comment>
<dbReference type="InterPro" id="IPR035969">
    <property type="entry name" value="Rab-GAP_TBC_sf"/>
</dbReference>
<dbReference type="Gene3D" id="1.10.10.750">
    <property type="entry name" value="Ypt/Rab-GAP domain of gyp1p, domain 1"/>
    <property type="match status" value="1"/>
</dbReference>
<dbReference type="InterPro" id="IPR050302">
    <property type="entry name" value="Rab_GAP_TBC_domain"/>
</dbReference>
<dbReference type="Gene3D" id="1.10.8.270">
    <property type="entry name" value="putative rabgap domain of human tbc1 domain family member 14 like domains"/>
    <property type="match status" value="1"/>
</dbReference>
<dbReference type="PANTHER" id="PTHR47219:SF9">
    <property type="entry name" value="GTPASE ACTIVATING PROTEIN AND CENTROSOME-ASSOCIATED, ISOFORM B"/>
    <property type="match status" value="1"/>
</dbReference>
<dbReference type="EMBL" id="JBHFQA010000009">
    <property type="protein sequence ID" value="KAL2093987.1"/>
    <property type="molecule type" value="Genomic_DNA"/>
</dbReference>
<dbReference type="PANTHER" id="PTHR47219">
    <property type="entry name" value="RAB GTPASE-ACTIVATING PROTEIN 1-LIKE"/>
    <property type="match status" value="1"/>
</dbReference>
<gene>
    <name evidence="2" type="ORF">ACEWY4_011299</name>
</gene>
<evidence type="ECO:0000313" key="3">
    <source>
        <dbReference type="Proteomes" id="UP001591681"/>
    </source>
</evidence>
<reference evidence="2 3" key="1">
    <citation type="submission" date="2024-09" db="EMBL/GenBank/DDBJ databases">
        <title>A chromosome-level genome assembly of Gray's grenadier anchovy, Coilia grayii.</title>
        <authorList>
            <person name="Fu Z."/>
        </authorList>
    </citation>
    <scope>NUCLEOTIDE SEQUENCE [LARGE SCALE GENOMIC DNA]</scope>
    <source>
        <strain evidence="2">G4</strain>
        <tissue evidence="2">Muscle</tissue>
    </source>
</reference>
<dbReference type="Pfam" id="PF00566">
    <property type="entry name" value="RabGAP-TBC"/>
    <property type="match status" value="1"/>
</dbReference>
<proteinExistence type="predicted"/>
<dbReference type="SUPFAM" id="SSF47923">
    <property type="entry name" value="Ypt/Rab-GAP domain of gyp1p"/>
    <property type="match status" value="2"/>
</dbReference>
<dbReference type="SMART" id="SM00164">
    <property type="entry name" value="TBC"/>
    <property type="match status" value="1"/>
</dbReference>
<protein>
    <recommendedName>
        <fullName evidence="1">Rab-GAP TBC domain-containing protein</fullName>
    </recommendedName>
</protein>
<name>A0ABD1K4C9_9TELE</name>
<dbReference type="PROSITE" id="PS50086">
    <property type="entry name" value="TBC_RABGAP"/>
    <property type="match status" value="1"/>
</dbReference>
<keyword evidence="3" id="KW-1185">Reference proteome</keyword>
<evidence type="ECO:0000313" key="2">
    <source>
        <dbReference type="EMBL" id="KAL2093987.1"/>
    </source>
</evidence>
<organism evidence="2 3">
    <name type="scientific">Coilia grayii</name>
    <name type="common">Gray's grenadier anchovy</name>
    <dbReference type="NCBI Taxonomy" id="363190"/>
    <lineage>
        <taxon>Eukaryota</taxon>
        <taxon>Metazoa</taxon>
        <taxon>Chordata</taxon>
        <taxon>Craniata</taxon>
        <taxon>Vertebrata</taxon>
        <taxon>Euteleostomi</taxon>
        <taxon>Actinopterygii</taxon>
        <taxon>Neopterygii</taxon>
        <taxon>Teleostei</taxon>
        <taxon>Clupei</taxon>
        <taxon>Clupeiformes</taxon>
        <taxon>Clupeoidei</taxon>
        <taxon>Engraulidae</taxon>
        <taxon>Coilinae</taxon>
        <taxon>Coilia</taxon>
    </lineage>
</organism>
<dbReference type="Proteomes" id="UP001591681">
    <property type="component" value="Unassembled WGS sequence"/>
</dbReference>
<dbReference type="Gene3D" id="1.10.472.80">
    <property type="entry name" value="Ypt/Rab-GAP domain of gyp1p, domain 3"/>
    <property type="match status" value="1"/>
</dbReference>